<name>A0A7R8ZUF1_9CRUS</name>
<organism evidence="1">
    <name type="scientific">Cyprideis torosa</name>
    <dbReference type="NCBI Taxonomy" id="163714"/>
    <lineage>
        <taxon>Eukaryota</taxon>
        <taxon>Metazoa</taxon>
        <taxon>Ecdysozoa</taxon>
        <taxon>Arthropoda</taxon>
        <taxon>Crustacea</taxon>
        <taxon>Oligostraca</taxon>
        <taxon>Ostracoda</taxon>
        <taxon>Podocopa</taxon>
        <taxon>Podocopida</taxon>
        <taxon>Cytherocopina</taxon>
        <taxon>Cytheroidea</taxon>
        <taxon>Cytherideidae</taxon>
        <taxon>Cyprideis</taxon>
    </lineage>
</organism>
<gene>
    <name evidence="1" type="ORF">CTOB1V02_LOCUS10064</name>
</gene>
<dbReference type="EMBL" id="OB664392">
    <property type="protein sequence ID" value="CAD7232226.1"/>
    <property type="molecule type" value="Genomic_DNA"/>
</dbReference>
<dbReference type="OrthoDB" id="10062286at2759"/>
<dbReference type="AlphaFoldDB" id="A0A7R8ZUF1"/>
<reference evidence="1" key="1">
    <citation type="submission" date="2020-11" db="EMBL/GenBank/DDBJ databases">
        <authorList>
            <person name="Tran Van P."/>
        </authorList>
    </citation>
    <scope>NUCLEOTIDE SEQUENCE</scope>
</reference>
<accession>A0A7R8ZUF1</accession>
<protein>
    <submittedName>
        <fullName evidence="1">Uncharacterized protein</fullName>
    </submittedName>
</protein>
<evidence type="ECO:0000313" key="1">
    <source>
        <dbReference type="EMBL" id="CAD7232226.1"/>
    </source>
</evidence>
<proteinExistence type="predicted"/>
<sequence>MTITEVVWYPFLGLTLHLEYHQSPTFRAIDVDIYVEKRFCCSGTKRRAWTCIREQGVFQSHFNVFHDFVFSGGRMDLKATNSGMTCEYCNDPTEADHTIRLKLERVCYTIVACAILHNICKPANDPDLEEDQDDVNEEEEAEVELVPANEAVRRQQGEILRNNVAEQLLNN</sequence>